<evidence type="ECO:0000313" key="6">
    <source>
        <dbReference type="EMBL" id="WAQ94734.1"/>
    </source>
</evidence>
<dbReference type="Pfam" id="PF00084">
    <property type="entry name" value="Sushi"/>
    <property type="match status" value="1"/>
</dbReference>
<dbReference type="EMBL" id="CP111012">
    <property type="protein sequence ID" value="WAQ94734.1"/>
    <property type="molecule type" value="Genomic_DNA"/>
</dbReference>
<feature type="domain" description="Sushi" evidence="5">
    <location>
        <begin position="315"/>
        <end position="377"/>
    </location>
</feature>
<organism evidence="6 7">
    <name type="scientific">Mya arenaria</name>
    <name type="common">Soft-shell clam</name>
    <dbReference type="NCBI Taxonomy" id="6604"/>
    <lineage>
        <taxon>Eukaryota</taxon>
        <taxon>Metazoa</taxon>
        <taxon>Spiralia</taxon>
        <taxon>Lophotrochozoa</taxon>
        <taxon>Mollusca</taxon>
        <taxon>Bivalvia</taxon>
        <taxon>Autobranchia</taxon>
        <taxon>Heteroconchia</taxon>
        <taxon>Euheterodonta</taxon>
        <taxon>Imparidentia</taxon>
        <taxon>Neoheterodontei</taxon>
        <taxon>Myida</taxon>
        <taxon>Myoidea</taxon>
        <taxon>Myidae</taxon>
        <taxon>Mya</taxon>
    </lineage>
</organism>
<accession>A0ABY7DBP5</accession>
<comment type="caution">
    <text evidence="3">Lacks conserved residue(s) required for the propagation of feature annotation.</text>
</comment>
<protein>
    <submittedName>
        <fullName evidence="6">TSP2-like protein</fullName>
    </submittedName>
</protein>
<proteinExistence type="predicted"/>
<evidence type="ECO:0000313" key="7">
    <source>
        <dbReference type="Proteomes" id="UP001164746"/>
    </source>
</evidence>
<dbReference type="Pfam" id="PF00090">
    <property type="entry name" value="TSP_1"/>
    <property type="match status" value="1"/>
</dbReference>
<evidence type="ECO:0000256" key="1">
    <source>
        <dbReference type="ARBA" id="ARBA00022737"/>
    </source>
</evidence>
<evidence type="ECO:0000256" key="2">
    <source>
        <dbReference type="ARBA" id="ARBA00023157"/>
    </source>
</evidence>
<dbReference type="InterPro" id="IPR035976">
    <property type="entry name" value="Sushi/SCR/CCP_sf"/>
</dbReference>
<dbReference type="PANTHER" id="PTHR16311:SF3">
    <property type="entry name" value="THROMBOSPONDIN TYPE-1 DOMAIN-CONTAINING PROTEIN 1"/>
    <property type="match status" value="1"/>
</dbReference>
<evidence type="ECO:0000259" key="5">
    <source>
        <dbReference type="PROSITE" id="PS50923"/>
    </source>
</evidence>
<dbReference type="PROSITE" id="PS50092">
    <property type="entry name" value="TSP1"/>
    <property type="match status" value="1"/>
</dbReference>
<dbReference type="Proteomes" id="UP001164746">
    <property type="component" value="Chromosome 1"/>
</dbReference>
<dbReference type="PROSITE" id="PS50825">
    <property type="entry name" value="HYR"/>
    <property type="match status" value="1"/>
</dbReference>
<dbReference type="InterPro" id="IPR003410">
    <property type="entry name" value="HYR_dom"/>
</dbReference>
<keyword evidence="1" id="KW-0677">Repeat</keyword>
<dbReference type="SMART" id="SM00209">
    <property type="entry name" value="TSP1"/>
    <property type="match status" value="1"/>
</dbReference>
<feature type="domain" description="HYR" evidence="4">
    <location>
        <begin position="155"/>
        <end position="245"/>
    </location>
</feature>
<evidence type="ECO:0000256" key="3">
    <source>
        <dbReference type="PROSITE-ProRule" id="PRU00302"/>
    </source>
</evidence>
<dbReference type="CDD" id="cd00033">
    <property type="entry name" value="CCP"/>
    <property type="match status" value="1"/>
</dbReference>
<dbReference type="InterPro" id="IPR038877">
    <property type="entry name" value="THSD1"/>
</dbReference>
<keyword evidence="7" id="KW-1185">Reference proteome</keyword>
<sequence length="710" mass="79020">MYAPLIYSTNQTGLWRFGVSPISPSPVIPFTVRFIMKDTNLIRYISVTLLICLKIVLCSQTQNFAGCAIDSNAKVYQCTRDVLEIQRTRVMPFGVSCIVYDDNVEYNRSCYDNRNKGEFAVEGAFGPIGAAIGTAVGFVVDILCIFVCGKQDPPPENEPPYVKTPARLHSTGMIVADSGKTTATVSWTAPTFYDKEDGVELRYNTSPETFRSNGMYSEGSHTVFFSAKDSKGLPVQSSLGFKIKAVTCPPPDLEKDGRDIILYDCPNMYELGASCTLDCEGGYPLIGANTIRCVFDIHKKARWHWDSFKPFCNETNCNKLREPLNGSISCSAWTYGQMCTMQCQEGFDVPASIDGQFVCGTSTGKWRPSSYVPNCNVKTKAHHMNLPSEFYYYTDRCNKSDTNLLKIQENFVKALNSSKFPEFCRHNPYCQAKFVDVTCGPATSRRKRDIHPRSAANLAYIINFEFELPFNVPSGTSESDAFEDTEKLLYQMADVMQNAVDNEYDVKTPENADISLGVNTSSSDLTVTIWTMFRKNVPQEQQMQSTNAIARPVDDLNAKIRLEGSNVSVVNGNWSAWSGYTACSVTCGGGFMTRSRTCDSPKPDPEGKPCEGNSTQTEICNIDICQSLFFVDPPLPVYECGLATGYKWNHENKNNPTGRLQSCSELKRPSQTGAIFDGHYDTIPCNKENIERVKLEMTPKLSQMECVKSG</sequence>
<keyword evidence="2" id="KW-1015">Disulfide bond</keyword>
<dbReference type="Gene3D" id="2.20.100.10">
    <property type="entry name" value="Thrombospondin type-1 (TSP1) repeat"/>
    <property type="match status" value="1"/>
</dbReference>
<dbReference type="SUPFAM" id="SSF57535">
    <property type="entry name" value="Complement control module/SCR domain"/>
    <property type="match status" value="2"/>
</dbReference>
<dbReference type="Gene3D" id="2.10.70.10">
    <property type="entry name" value="Complement Module, domain 1"/>
    <property type="match status" value="2"/>
</dbReference>
<dbReference type="PANTHER" id="PTHR16311">
    <property type="entry name" value="THROMBOSPONDIN TYPE I DOMAIN-CONTAINING 1"/>
    <property type="match status" value="1"/>
</dbReference>
<dbReference type="SMART" id="SM00032">
    <property type="entry name" value="CCP"/>
    <property type="match status" value="2"/>
</dbReference>
<dbReference type="InterPro" id="IPR000884">
    <property type="entry name" value="TSP1_rpt"/>
</dbReference>
<evidence type="ECO:0000259" key="4">
    <source>
        <dbReference type="PROSITE" id="PS50825"/>
    </source>
</evidence>
<feature type="domain" description="Sushi" evidence="5">
    <location>
        <begin position="246"/>
        <end position="314"/>
    </location>
</feature>
<keyword evidence="3" id="KW-0768">Sushi</keyword>
<name>A0ABY7DBP5_MYAAR</name>
<dbReference type="SUPFAM" id="SSF82895">
    <property type="entry name" value="TSP-1 type 1 repeat"/>
    <property type="match status" value="1"/>
</dbReference>
<reference evidence="6" key="1">
    <citation type="submission" date="2022-11" db="EMBL/GenBank/DDBJ databases">
        <title>Centuries of genome instability and evolution in soft-shell clam transmissible cancer (bioRxiv).</title>
        <authorList>
            <person name="Hart S.F.M."/>
            <person name="Yonemitsu M.A."/>
            <person name="Giersch R.M."/>
            <person name="Beal B.F."/>
            <person name="Arriagada G."/>
            <person name="Davis B.W."/>
            <person name="Ostrander E.A."/>
            <person name="Goff S.P."/>
            <person name="Metzger M.J."/>
        </authorList>
    </citation>
    <scope>NUCLEOTIDE SEQUENCE</scope>
    <source>
        <strain evidence="6">MELC-2E11</strain>
        <tissue evidence="6">Siphon/mantle</tissue>
    </source>
</reference>
<gene>
    <name evidence="6" type="ORF">MAR_007205</name>
</gene>
<dbReference type="InterPro" id="IPR036383">
    <property type="entry name" value="TSP1_rpt_sf"/>
</dbReference>
<dbReference type="InterPro" id="IPR000436">
    <property type="entry name" value="Sushi_SCR_CCP_dom"/>
</dbReference>
<dbReference type="PROSITE" id="PS50923">
    <property type="entry name" value="SUSHI"/>
    <property type="match status" value="2"/>
</dbReference>